<dbReference type="EMBL" id="DSVQ01000016">
    <property type="protein sequence ID" value="HGT40180.1"/>
    <property type="molecule type" value="Genomic_DNA"/>
</dbReference>
<name>A0A7C4QPR2_9PLAN</name>
<dbReference type="InterPro" id="IPR016024">
    <property type="entry name" value="ARM-type_fold"/>
</dbReference>
<dbReference type="Gene3D" id="1.50.10.20">
    <property type="match status" value="1"/>
</dbReference>
<organism evidence="2">
    <name type="scientific">Schlesneria paludicola</name>
    <dbReference type="NCBI Taxonomy" id="360056"/>
    <lineage>
        <taxon>Bacteria</taxon>
        <taxon>Pseudomonadati</taxon>
        <taxon>Planctomycetota</taxon>
        <taxon>Planctomycetia</taxon>
        <taxon>Planctomycetales</taxon>
        <taxon>Planctomycetaceae</taxon>
        <taxon>Schlesneria</taxon>
    </lineage>
</organism>
<dbReference type="SUPFAM" id="SSF48239">
    <property type="entry name" value="Terpenoid cyclases/Protein prenyltransferases"/>
    <property type="match status" value="1"/>
</dbReference>
<evidence type="ECO:0000256" key="1">
    <source>
        <dbReference type="SAM" id="MobiDB-lite"/>
    </source>
</evidence>
<dbReference type="Gene3D" id="1.25.10.10">
    <property type="entry name" value="Leucine-rich Repeat Variant"/>
    <property type="match status" value="1"/>
</dbReference>
<gene>
    <name evidence="2" type="ORF">ENS64_13105</name>
</gene>
<accession>A0A7C4QPR2</accession>
<comment type="caution">
    <text evidence="2">The sequence shown here is derived from an EMBL/GenBank/DDBJ whole genome shotgun (WGS) entry which is preliminary data.</text>
</comment>
<protein>
    <recommendedName>
        <fullName evidence="3">Squalene cyclase C-terminal domain-containing protein</fullName>
    </recommendedName>
</protein>
<sequence>MTTVTMFDEGGHMRWAVYLTFSLAILPMASAAAQADRNPRDKYADVIARGRNRLLELKTEPGSGEAALAAYTLAKAGIGKDHPLIQSALAAVASKVQRGVYGAGPEPPHHVYEAACDAMLLADVDPITYRPQLEAIRDYLVRKQLPNGAWFYPYQEPDAGDTSISQFALLGLWAVQRARLDVPLTTLEKAGRWFLVTQRRDGGFNYQPHKAMYQTESVPTMTAAGLSSLLIVRRMLYQSGLETDAPTTPQPNKKRFGVLERPQEDKPAEKTAAKPPAAYKGELEDGIRRAARWMAEHYTTFPRTGHTQYMQYLHYACERIGTLMESEAFGSHRWYEEGGEALRSIQKPNGEWWEINQSETTAVRATCFALLFYVRATQSVVGPPRKVQLVGSGLLAGGRGLPDDLAQVQMTEGQVKPRVPQGDLDVLLAELERSGKVVEEAVAERIVETVQLERREQLIGQIERLKRLVSDPRAEVRRVAVWAVGRSDDLRSAPLLIAALGDSDLGVATEASLALCVLSRQPQGLPTGEKKGEFYPIDPPSQQDNEDDAAYAARLAQWQRTLRKAWHDWYLQVRPYDERDDRLMLRRK</sequence>
<proteinExistence type="predicted"/>
<dbReference type="CDD" id="cd00688">
    <property type="entry name" value="ISOPREN_C2_like"/>
    <property type="match status" value="1"/>
</dbReference>
<dbReference type="InterPro" id="IPR011989">
    <property type="entry name" value="ARM-like"/>
</dbReference>
<dbReference type="SUPFAM" id="SSF48371">
    <property type="entry name" value="ARM repeat"/>
    <property type="match status" value="1"/>
</dbReference>
<dbReference type="InterPro" id="IPR008930">
    <property type="entry name" value="Terpenoid_cyclase/PrenylTrfase"/>
</dbReference>
<evidence type="ECO:0000313" key="2">
    <source>
        <dbReference type="EMBL" id="HGT40180.1"/>
    </source>
</evidence>
<feature type="region of interest" description="Disordered" evidence="1">
    <location>
        <begin position="242"/>
        <end position="277"/>
    </location>
</feature>
<evidence type="ECO:0008006" key="3">
    <source>
        <dbReference type="Google" id="ProtNLM"/>
    </source>
</evidence>
<reference evidence="2" key="1">
    <citation type="journal article" date="2020" name="mSystems">
        <title>Genome- and Community-Level Interaction Insights into Carbon Utilization and Element Cycling Functions of Hydrothermarchaeota in Hydrothermal Sediment.</title>
        <authorList>
            <person name="Zhou Z."/>
            <person name="Liu Y."/>
            <person name="Xu W."/>
            <person name="Pan J."/>
            <person name="Luo Z.H."/>
            <person name="Li M."/>
        </authorList>
    </citation>
    <scope>NUCLEOTIDE SEQUENCE [LARGE SCALE GENOMIC DNA]</scope>
    <source>
        <strain evidence="2">SpSt-508</strain>
    </source>
</reference>
<feature type="compositionally biased region" description="Basic and acidic residues" evidence="1">
    <location>
        <begin position="257"/>
        <end position="272"/>
    </location>
</feature>
<dbReference type="AlphaFoldDB" id="A0A7C4QPR2"/>